<comment type="similarity">
    <text evidence="1">Belongs to the universal stress protein A family.</text>
</comment>
<gene>
    <name evidence="3" type="ORF">KX928_05410</name>
</gene>
<dbReference type="EMBL" id="JAHXDN010000001">
    <property type="protein sequence ID" value="MBW4707220.1"/>
    <property type="molecule type" value="Genomic_DNA"/>
</dbReference>
<dbReference type="Proteomes" id="UP001138661">
    <property type="component" value="Unassembled WGS sequence"/>
</dbReference>
<proteinExistence type="inferred from homology"/>
<dbReference type="CDD" id="cd00293">
    <property type="entry name" value="USP-like"/>
    <property type="match status" value="1"/>
</dbReference>
<dbReference type="PANTHER" id="PTHR46268">
    <property type="entry name" value="STRESS RESPONSE PROTEIN NHAX"/>
    <property type="match status" value="1"/>
</dbReference>
<dbReference type="RefSeq" id="WP_219499747.1">
    <property type="nucleotide sequence ID" value="NZ_JAHXDN010000001.1"/>
</dbReference>
<dbReference type="PANTHER" id="PTHR46268:SF6">
    <property type="entry name" value="UNIVERSAL STRESS PROTEIN UP12"/>
    <property type="match status" value="1"/>
</dbReference>
<organism evidence="3 4">
    <name type="scientific">Roseobacter insulae</name>
    <dbReference type="NCBI Taxonomy" id="2859783"/>
    <lineage>
        <taxon>Bacteria</taxon>
        <taxon>Pseudomonadati</taxon>
        <taxon>Pseudomonadota</taxon>
        <taxon>Alphaproteobacteria</taxon>
        <taxon>Rhodobacterales</taxon>
        <taxon>Roseobacteraceae</taxon>
        <taxon>Roseobacter</taxon>
    </lineage>
</organism>
<evidence type="ECO:0000313" key="4">
    <source>
        <dbReference type="Proteomes" id="UP001138661"/>
    </source>
</evidence>
<dbReference type="InterPro" id="IPR006016">
    <property type="entry name" value="UspA"/>
</dbReference>
<comment type="caution">
    <text evidence="3">The sequence shown here is derived from an EMBL/GenBank/DDBJ whole genome shotgun (WGS) entry which is preliminary data.</text>
</comment>
<dbReference type="Pfam" id="PF00582">
    <property type="entry name" value="Usp"/>
    <property type="match status" value="1"/>
</dbReference>
<name>A0A9X1JXG7_9RHOB</name>
<sequence>MYKNILVPIVFDHEDRGTKALAVAQQLLDTDGNITLLHVMEDIPAYAAAYLPNDVMEKNRSTAVEKLGAMTKADETRISAVVIGGHAYSSILEHAQKNDVDCIVIASHKPGFEDYFLGSTAARVVRHAKCCVHILR</sequence>
<reference evidence="3" key="1">
    <citation type="submission" date="2021-07" db="EMBL/GenBank/DDBJ databases">
        <title>Roseobacter insulae sp. nov., isolated from a tidal flat.</title>
        <authorList>
            <person name="Park S."/>
            <person name="Yoon J.-H."/>
        </authorList>
    </citation>
    <scope>NUCLEOTIDE SEQUENCE</scope>
    <source>
        <strain evidence="3">YSTF-M11</strain>
    </source>
</reference>
<dbReference type="AlphaFoldDB" id="A0A9X1JXG7"/>
<accession>A0A9X1JXG7</accession>
<protein>
    <submittedName>
        <fullName evidence="3">Universal stress protein</fullName>
    </submittedName>
</protein>
<feature type="domain" description="UspA" evidence="2">
    <location>
        <begin position="1"/>
        <end position="136"/>
    </location>
</feature>
<evidence type="ECO:0000259" key="2">
    <source>
        <dbReference type="Pfam" id="PF00582"/>
    </source>
</evidence>
<evidence type="ECO:0000313" key="3">
    <source>
        <dbReference type="EMBL" id="MBW4707220.1"/>
    </source>
</evidence>
<evidence type="ECO:0000256" key="1">
    <source>
        <dbReference type="ARBA" id="ARBA00008791"/>
    </source>
</evidence>
<keyword evidence="4" id="KW-1185">Reference proteome</keyword>